<evidence type="ECO:0000313" key="3">
    <source>
        <dbReference type="Proteomes" id="UP000190848"/>
    </source>
</evidence>
<sequence>MVSAQKITMNFPAFGGKAYEFVIFRGEEYKVLLQDTIPKDGKFTIELPKAYSPYEGMSRWLLRTEEGGGLDMYIPGHDFGVSCESSTPSESTIFYTNNTGNTELNRLYKEQESILNRYQAMILSKRVFGKEYKNYGLFEQEYESQRKSYLDFQQKLSSRGDYISDFLRIVNITVGQGTILTEDEKKKAENISMYISNELNWDRLYTSGHWLGIISSWVDIECKVLQDKKSFVKEFNVIGNKLEEKKYGEFAARVAHYLKSQNREDYIAALYPEVFRSGKVKNYEGFLELYKEEGEKISKNMLKEKGLKRRERSKK</sequence>
<dbReference type="InterPro" id="IPR001763">
    <property type="entry name" value="Rhodanese-like_dom"/>
</dbReference>
<dbReference type="AlphaFoldDB" id="A0AAU8UXW2"/>
<evidence type="ECO:0000259" key="1">
    <source>
        <dbReference type="PROSITE" id="PS50206"/>
    </source>
</evidence>
<dbReference type="PROSITE" id="PS50206">
    <property type="entry name" value="RHODANESE_3"/>
    <property type="match status" value="1"/>
</dbReference>
<proteinExistence type="predicted"/>
<feature type="domain" description="Rhodanese" evidence="1">
    <location>
        <begin position="248"/>
        <end position="298"/>
    </location>
</feature>
<gene>
    <name evidence="2" type="ORF">BBD32_12655</name>
</gene>
<dbReference type="Proteomes" id="UP000190848">
    <property type="component" value="Chromosome"/>
</dbReference>
<organism evidence="2 3">
    <name type="scientific">Elizabethkingia anophelis</name>
    <dbReference type="NCBI Taxonomy" id="1117645"/>
    <lineage>
        <taxon>Bacteria</taxon>
        <taxon>Pseudomonadati</taxon>
        <taxon>Bacteroidota</taxon>
        <taxon>Flavobacteriia</taxon>
        <taxon>Flavobacteriales</taxon>
        <taxon>Weeksellaceae</taxon>
        <taxon>Elizabethkingia</taxon>
    </lineage>
</organism>
<dbReference type="EMBL" id="CP016374">
    <property type="protein sequence ID" value="AQX02247.1"/>
    <property type="molecule type" value="Genomic_DNA"/>
</dbReference>
<evidence type="ECO:0000313" key="2">
    <source>
        <dbReference type="EMBL" id="AQX02247.1"/>
    </source>
</evidence>
<name>A0AAU8UXW2_9FLAO</name>
<protein>
    <recommendedName>
        <fullName evidence="1">Rhodanese domain-containing protein</fullName>
    </recommendedName>
</protein>
<reference evidence="2 3" key="1">
    <citation type="submission" date="2016-07" db="EMBL/GenBank/DDBJ databases">
        <title>Revisiting the taxonomy of the Elizabethkingia Genus using Whole-Genome Sequencing, Optical Mapping, and MALDI-TOF, along with proposal of three novel Elizabethkingia species: Elizabethkingia bruuniana sp. nov., Elizabethkingia ursingii sp. nov., and Elizabethkingia occulta sp. nov.</title>
        <authorList>
            <person name="Nicholson A.C."/>
        </authorList>
    </citation>
    <scope>NUCLEOTIDE SEQUENCE [LARGE SCALE GENOMIC DNA]</scope>
    <source>
        <strain evidence="2 3">F3201</strain>
    </source>
</reference>
<accession>A0AAU8UXW2</accession>